<dbReference type="GO" id="GO:0008270">
    <property type="term" value="F:zinc ion binding"/>
    <property type="evidence" value="ECO:0007669"/>
    <property type="project" value="InterPro"/>
</dbReference>
<feature type="binding site" evidence="15">
    <location>
        <position position="188"/>
    </location>
    <ligand>
        <name>substrate</name>
    </ligand>
</feature>
<keyword evidence="19" id="KW-1185">Reference proteome</keyword>
<evidence type="ECO:0000256" key="14">
    <source>
        <dbReference type="PIRSR" id="PIRSR006769-1"/>
    </source>
</evidence>
<feature type="binding site" evidence="15">
    <location>
        <position position="174"/>
    </location>
    <ligand>
        <name>NADP(+)</name>
        <dbReference type="ChEBI" id="CHEBI:58349"/>
    </ligand>
</feature>
<comment type="catalytic activity">
    <reaction evidence="13">
        <text>5-amino-6-(5-phospho-D-ribitylamino)uracil + NADP(+) = 5-amino-6-(5-phospho-D-ribosylamino)uracil + NADPH + H(+)</text>
        <dbReference type="Rhea" id="RHEA:17845"/>
        <dbReference type="ChEBI" id="CHEBI:15378"/>
        <dbReference type="ChEBI" id="CHEBI:57783"/>
        <dbReference type="ChEBI" id="CHEBI:58349"/>
        <dbReference type="ChEBI" id="CHEBI:58421"/>
        <dbReference type="ChEBI" id="CHEBI:58453"/>
        <dbReference type="EC" id="1.1.1.193"/>
    </reaction>
</comment>
<feature type="active site" description="Proton donor" evidence="14">
    <location>
        <position position="56"/>
    </location>
</feature>
<dbReference type="PANTHER" id="PTHR38011">
    <property type="entry name" value="DIHYDROFOLATE REDUCTASE FAMILY PROTEIN (AFU_ORTHOLOGUE AFUA_8G06820)"/>
    <property type="match status" value="1"/>
</dbReference>
<evidence type="ECO:0000313" key="19">
    <source>
        <dbReference type="Proteomes" id="UP000294678"/>
    </source>
</evidence>
<keyword evidence="9 13" id="KW-0862">Zinc</keyword>
<keyword evidence="10 13" id="KW-0521">NADP</keyword>
<evidence type="ECO:0000256" key="8">
    <source>
        <dbReference type="ARBA" id="ARBA00022801"/>
    </source>
</evidence>
<evidence type="ECO:0000256" key="9">
    <source>
        <dbReference type="ARBA" id="ARBA00022833"/>
    </source>
</evidence>
<evidence type="ECO:0000256" key="2">
    <source>
        <dbReference type="ARBA" id="ARBA00004882"/>
    </source>
</evidence>
<keyword evidence="7 13" id="KW-0479">Metal-binding</keyword>
<name>A0AA46E022_9FUSO</name>
<dbReference type="InterPro" id="IPR016192">
    <property type="entry name" value="APOBEC/CMP_deaminase_Zn-bd"/>
</dbReference>
<comment type="pathway">
    <text evidence="2 13">Cofactor biosynthesis; riboflavin biosynthesis; 5-amino-6-(D-ribitylamino)uracil from GTP: step 2/4.</text>
</comment>
<feature type="binding site" evidence="15">
    <location>
        <position position="200"/>
    </location>
    <ligand>
        <name>NADP(+)</name>
        <dbReference type="ChEBI" id="CHEBI:58349"/>
    </ligand>
</feature>
<organism evidence="18 19">
    <name type="scientific">Hypnocyclicus thermotrophus</name>
    <dbReference type="NCBI Taxonomy" id="1627895"/>
    <lineage>
        <taxon>Bacteria</taxon>
        <taxon>Fusobacteriati</taxon>
        <taxon>Fusobacteriota</taxon>
        <taxon>Fusobacteriia</taxon>
        <taxon>Fusobacteriales</taxon>
        <taxon>Fusobacteriaceae</taxon>
        <taxon>Hypnocyclicus</taxon>
    </lineage>
</organism>
<feature type="binding site" evidence="16">
    <location>
        <position position="54"/>
    </location>
    <ligand>
        <name>Zn(2+)</name>
        <dbReference type="ChEBI" id="CHEBI:29105"/>
        <note>catalytic</note>
    </ligand>
</feature>
<accession>A0AA46E022</accession>
<evidence type="ECO:0000256" key="13">
    <source>
        <dbReference type="PIRNR" id="PIRNR006769"/>
    </source>
</evidence>
<comment type="function">
    <text evidence="1 13">Converts 2,5-diamino-6-(ribosylamino)-4(3h)-pyrimidinone 5'-phosphate into 5-amino-6-(ribosylamino)-2,4(1h,3h)-pyrimidinedione 5'-phosphate.</text>
</comment>
<dbReference type="AlphaFoldDB" id="A0AA46E022"/>
<dbReference type="InterPro" id="IPR002734">
    <property type="entry name" value="RibDG_C"/>
</dbReference>
<dbReference type="SUPFAM" id="SSF53927">
    <property type="entry name" value="Cytidine deaminase-like"/>
    <property type="match status" value="1"/>
</dbReference>
<keyword evidence="12" id="KW-0511">Multifunctional enzyme</keyword>
<keyword evidence="6 13" id="KW-0686">Riboflavin biosynthesis</keyword>
<comment type="similarity">
    <text evidence="4 13">In the N-terminal section; belongs to the cytidine and deoxycytidylate deaminase family.</text>
</comment>
<evidence type="ECO:0000256" key="6">
    <source>
        <dbReference type="ARBA" id="ARBA00022619"/>
    </source>
</evidence>
<reference evidence="18 19" key="1">
    <citation type="submission" date="2019-03" db="EMBL/GenBank/DDBJ databases">
        <title>Genomic Encyclopedia of Type Strains, Phase IV (KMG-IV): sequencing the most valuable type-strain genomes for metagenomic binning, comparative biology and taxonomic classification.</title>
        <authorList>
            <person name="Goeker M."/>
        </authorList>
    </citation>
    <scope>NUCLEOTIDE SEQUENCE [LARGE SCALE GENOMIC DNA]</scope>
    <source>
        <strain evidence="18 19">DSM 100055</strain>
    </source>
</reference>
<evidence type="ECO:0000256" key="4">
    <source>
        <dbReference type="ARBA" id="ARBA00005259"/>
    </source>
</evidence>
<dbReference type="NCBIfam" id="TIGR00227">
    <property type="entry name" value="ribD_Cterm"/>
    <property type="match status" value="1"/>
</dbReference>
<comment type="similarity">
    <text evidence="5 13">In the C-terminal section; belongs to the HTP reductase family.</text>
</comment>
<keyword evidence="8 13" id="KW-0378">Hydrolase</keyword>
<evidence type="ECO:0000256" key="3">
    <source>
        <dbReference type="ARBA" id="ARBA00004910"/>
    </source>
</evidence>
<proteinExistence type="inferred from homology"/>
<feature type="binding site" evidence="16">
    <location>
        <position position="79"/>
    </location>
    <ligand>
        <name>Zn(2+)</name>
        <dbReference type="ChEBI" id="CHEBI:29105"/>
        <note>catalytic</note>
    </ligand>
</feature>
<feature type="binding site" evidence="15">
    <location>
        <position position="204"/>
    </location>
    <ligand>
        <name>NADP(+)</name>
        <dbReference type="ChEBI" id="CHEBI:58349"/>
    </ligand>
</feature>
<feature type="binding site" evidence="16">
    <location>
        <position position="88"/>
    </location>
    <ligand>
        <name>Zn(2+)</name>
        <dbReference type="ChEBI" id="CHEBI:29105"/>
        <note>catalytic</note>
    </ligand>
</feature>
<evidence type="ECO:0000256" key="5">
    <source>
        <dbReference type="ARBA" id="ARBA00007417"/>
    </source>
</evidence>
<dbReference type="GO" id="GO:0050661">
    <property type="term" value="F:NADP binding"/>
    <property type="evidence" value="ECO:0007669"/>
    <property type="project" value="InterPro"/>
</dbReference>
<evidence type="ECO:0000256" key="12">
    <source>
        <dbReference type="ARBA" id="ARBA00023268"/>
    </source>
</evidence>
<dbReference type="GO" id="GO:0008835">
    <property type="term" value="F:diaminohydroxyphosphoribosylaminopyrimidine deaminase activity"/>
    <property type="evidence" value="ECO:0007669"/>
    <property type="project" value="UniProtKB-EC"/>
</dbReference>
<dbReference type="RefSeq" id="WP_134112619.1">
    <property type="nucleotide sequence ID" value="NZ_SOBG01000002.1"/>
</dbReference>
<feature type="binding site" evidence="15">
    <location>
        <position position="211"/>
    </location>
    <ligand>
        <name>substrate</name>
    </ligand>
</feature>
<dbReference type="PROSITE" id="PS51747">
    <property type="entry name" value="CYT_DCMP_DEAMINASES_2"/>
    <property type="match status" value="1"/>
</dbReference>
<evidence type="ECO:0000313" key="18">
    <source>
        <dbReference type="EMBL" id="TDT72033.1"/>
    </source>
</evidence>
<evidence type="ECO:0000256" key="16">
    <source>
        <dbReference type="PIRSR" id="PIRSR006769-3"/>
    </source>
</evidence>
<dbReference type="NCBIfam" id="TIGR00326">
    <property type="entry name" value="eubact_ribD"/>
    <property type="match status" value="1"/>
</dbReference>
<comment type="catalytic activity">
    <reaction evidence="13">
        <text>2,5-diamino-6-hydroxy-4-(5-phosphoribosylamino)-pyrimidine + H2O + H(+) = 5-amino-6-(5-phospho-D-ribosylamino)uracil + NH4(+)</text>
        <dbReference type="Rhea" id="RHEA:21868"/>
        <dbReference type="ChEBI" id="CHEBI:15377"/>
        <dbReference type="ChEBI" id="CHEBI:15378"/>
        <dbReference type="ChEBI" id="CHEBI:28938"/>
        <dbReference type="ChEBI" id="CHEBI:58453"/>
        <dbReference type="ChEBI" id="CHEBI:58614"/>
        <dbReference type="EC" id="3.5.4.26"/>
    </reaction>
</comment>
<evidence type="ECO:0000256" key="15">
    <source>
        <dbReference type="PIRSR" id="PIRSR006769-2"/>
    </source>
</evidence>
<protein>
    <recommendedName>
        <fullName evidence="13">Riboflavin biosynthesis protein RibD</fullName>
    </recommendedName>
    <domain>
        <recommendedName>
            <fullName evidence="13">Diaminohydroxyphosphoribosylaminopyrimidine deaminase</fullName>
            <shortName evidence="13">DRAP deaminase</shortName>
            <ecNumber evidence="13">3.5.4.26</ecNumber>
        </recommendedName>
        <alternativeName>
            <fullName evidence="13">Riboflavin-specific deaminase</fullName>
        </alternativeName>
    </domain>
    <domain>
        <recommendedName>
            <fullName evidence="13">5-amino-6-(5-phosphoribosylamino)uracil reductase</fullName>
            <ecNumber evidence="13">1.1.1.193</ecNumber>
        </recommendedName>
        <alternativeName>
            <fullName evidence="13">HTP reductase</fullName>
        </alternativeName>
    </domain>
</protein>
<dbReference type="EC" id="1.1.1.193" evidence="13"/>
<comment type="cofactor">
    <cofactor evidence="13 16">
        <name>Zn(2+)</name>
        <dbReference type="ChEBI" id="CHEBI:29105"/>
    </cofactor>
    <text evidence="13 16">Binds 1 zinc ion.</text>
</comment>
<dbReference type="PANTHER" id="PTHR38011:SF7">
    <property type="entry name" value="2,5-DIAMINO-6-RIBOSYLAMINO-4(3H)-PYRIMIDINONE 5'-PHOSPHATE REDUCTASE"/>
    <property type="match status" value="1"/>
</dbReference>
<dbReference type="EMBL" id="SOBG01000002">
    <property type="protein sequence ID" value="TDT72033.1"/>
    <property type="molecule type" value="Genomic_DNA"/>
</dbReference>
<dbReference type="PIRSF" id="PIRSF006769">
    <property type="entry name" value="RibD"/>
    <property type="match status" value="1"/>
</dbReference>
<dbReference type="InterPro" id="IPR011549">
    <property type="entry name" value="RibD_C"/>
</dbReference>
<evidence type="ECO:0000256" key="10">
    <source>
        <dbReference type="ARBA" id="ARBA00022857"/>
    </source>
</evidence>
<dbReference type="Gene3D" id="3.40.430.10">
    <property type="entry name" value="Dihydrofolate Reductase, subunit A"/>
    <property type="match status" value="1"/>
</dbReference>
<dbReference type="Pfam" id="PF01872">
    <property type="entry name" value="RibD_C"/>
    <property type="match status" value="1"/>
</dbReference>
<dbReference type="PROSITE" id="PS00903">
    <property type="entry name" value="CYT_DCMP_DEAMINASES_1"/>
    <property type="match status" value="1"/>
</dbReference>
<dbReference type="InterPro" id="IPR050765">
    <property type="entry name" value="Riboflavin_Biosynth_HTPR"/>
</dbReference>
<comment type="pathway">
    <text evidence="3 13">Cofactor biosynthesis; riboflavin biosynthesis; 5-amino-6-(D-ribitylamino)uracil from GTP: step 3/4.</text>
</comment>
<dbReference type="Pfam" id="PF00383">
    <property type="entry name" value="dCMP_cyt_deam_1"/>
    <property type="match status" value="1"/>
</dbReference>
<dbReference type="InterPro" id="IPR024072">
    <property type="entry name" value="DHFR-like_dom_sf"/>
</dbReference>
<dbReference type="SUPFAM" id="SSF53597">
    <property type="entry name" value="Dihydrofolate reductase-like"/>
    <property type="match status" value="1"/>
</dbReference>
<dbReference type="InterPro" id="IPR002125">
    <property type="entry name" value="CMP_dCMP_dom"/>
</dbReference>
<dbReference type="EC" id="3.5.4.26" evidence="13"/>
<dbReference type="FunFam" id="3.40.140.10:FF:000025">
    <property type="entry name" value="Riboflavin biosynthesis protein RibD"/>
    <property type="match status" value="1"/>
</dbReference>
<dbReference type="GO" id="GO:0009231">
    <property type="term" value="P:riboflavin biosynthetic process"/>
    <property type="evidence" value="ECO:0007669"/>
    <property type="project" value="UniProtKB-KW"/>
</dbReference>
<comment type="caution">
    <text evidence="18">The sequence shown here is derived from an EMBL/GenBank/DDBJ whole genome shotgun (WGS) entry which is preliminary data.</text>
</comment>
<sequence length="373" mass="42594">MQENKIHEKYMKLALELAKKGEGAVNPNPLVGALVVKNNQIIGKGYHKYFGGPHAEVYALNEAGDNAKGADIYVTLEPCSHYGKTPPCVKKIIEHNIKRCFIAIKDPNPLVSGRGIKLLQKSGIEVKIGILENEGKEINRVFFKYIKEKLPYIHIKIATTLDGKIATKTGDSKWITNEKSRKYVHYLRNKYMGILVGINTVKKDNPNLNVRNDSLKNHRDPFRIILDPSLKIDKKLNIIKNNNDEKTILITQIKNKKEKQDFIEELSNKYKIKFIFLNEEKFKFKDIFKEIYNFGIDSILVEGGGFVLSNLFKEKELIDEGSIFIAPKILGDKDALSFITGFEISKIKNSIQLENVSFKNFDNDICLEFKRGE</sequence>
<gene>
    <name evidence="18" type="ORF">EV215_0729</name>
</gene>
<dbReference type="Gene3D" id="3.40.140.10">
    <property type="entry name" value="Cytidine Deaminase, domain 2"/>
    <property type="match status" value="1"/>
</dbReference>
<keyword evidence="11 13" id="KW-0560">Oxidoreductase</keyword>
<evidence type="ECO:0000259" key="17">
    <source>
        <dbReference type="PROSITE" id="PS51747"/>
    </source>
</evidence>
<dbReference type="GO" id="GO:0008703">
    <property type="term" value="F:5-amino-6-(5-phosphoribosylamino)uracil reductase activity"/>
    <property type="evidence" value="ECO:0007669"/>
    <property type="project" value="UniProtKB-EC"/>
</dbReference>
<evidence type="ECO:0000256" key="7">
    <source>
        <dbReference type="ARBA" id="ARBA00022723"/>
    </source>
</evidence>
<dbReference type="InterPro" id="IPR016193">
    <property type="entry name" value="Cytidine_deaminase-like"/>
</dbReference>
<dbReference type="Proteomes" id="UP000294678">
    <property type="component" value="Unassembled WGS sequence"/>
</dbReference>
<dbReference type="InterPro" id="IPR004794">
    <property type="entry name" value="Eubact_RibD"/>
</dbReference>
<feature type="binding site" evidence="15">
    <location>
        <position position="158"/>
    </location>
    <ligand>
        <name>NADP(+)</name>
        <dbReference type="ChEBI" id="CHEBI:58349"/>
    </ligand>
</feature>
<dbReference type="CDD" id="cd01284">
    <property type="entry name" value="Riboflavin_deaminase-reductase"/>
    <property type="match status" value="1"/>
</dbReference>
<feature type="binding site" evidence="15">
    <location>
        <position position="208"/>
    </location>
    <ligand>
        <name>substrate</name>
    </ligand>
</feature>
<evidence type="ECO:0000256" key="1">
    <source>
        <dbReference type="ARBA" id="ARBA00002151"/>
    </source>
</evidence>
<feature type="domain" description="CMP/dCMP-type deaminase" evidence="17">
    <location>
        <begin position="5"/>
        <end position="118"/>
    </location>
</feature>
<evidence type="ECO:0000256" key="11">
    <source>
        <dbReference type="ARBA" id="ARBA00023002"/>
    </source>
</evidence>
<feature type="binding site" evidence="15">
    <location>
        <position position="302"/>
    </location>
    <ligand>
        <name>substrate</name>
    </ligand>
</feature>
<feature type="binding site" evidence="15">
    <location>
        <position position="172"/>
    </location>
    <ligand>
        <name>substrate</name>
    </ligand>
</feature>